<feature type="compositionally biased region" description="Polar residues" evidence="1">
    <location>
        <begin position="581"/>
        <end position="602"/>
    </location>
</feature>
<accession>A0A6A5XIP0</accession>
<feature type="region of interest" description="Disordered" evidence="1">
    <location>
        <begin position="357"/>
        <end position="394"/>
    </location>
</feature>
<dbReference type="OrthoDB" id="3795533at2759"/>
<evidence type="ECO:0000256" key="1">
    <source>
        <dbReference type="SAM" id="MobiDB-lite"/>
    </source>
</evidence>
<feature type="region of interest" description="Disordered" evidence="1">
    <location>
        <begin position="420"/>
        <end position="459"/>
    </location>
</feature>
<feature type="region of interest" description="Disordered" evidence="1">
    <location>
        <begin position="290"/>
        <end position="325"/>
    </location>
</feature>
<dbReference type="EMBL" id="ML978072">
    <property type="protein sequence ID" value="KAF2012701.1"/>
    <property type="molecule type" value="Genomic_DNA"/>
</dbReference>
<feature type="region of interest" description="Disordered" evidence="1">
    <location>
        <begin position="168"/>
        <end position="197"/>
    </location>
</feature>
<feature type="compositionally biased region" description="Basic and acidic residues" evidence="1">
    <location>
        <begin position="172"/>
        <end position="195"/>
    </location>
</feature>
<organism evidence="2 3">
    <name type="scientific">Aaosphaeria arxii CBS 175.79</name>
    <dbReference type="NCBI Taxonomy" id="1450172"/>
    <lineage>
        <taxon>Eukaryota</taxon>
        <taxon>Fungi</taxon>
        <taxon>Dikarya</taxon>
        <taxon>Ascomycota</taxon>
        <taxon>Pezizomycotina</taxon>
        <taxon>Dothideomycetes</taxon>
        <taxon>Pleosporomycetidae</taxon>
        <taxon>Pleosporales</taxon>
        <taxon>Pleosporales incertae sedis</taxon>
        <taxon>Aaosphaeria</taxon>
    </lineage>
</organism>
<feature type="compositionally biased region" description="Polar residues" evidence="1">
    <location>
        <begin position="485"/>
        <end position="495"/>
    </location>
</feature>
<feature type="compositionally biased region" description="Basic and acidic residues" evidence="1">
    <location>
        <begin position="545"/>
        <end position="555"/>
    </location>
</feature>
<evidence type="ECO:0000313" key="3">
    <source>
        <dbReference type="Proteomes" id="UP000799778"/>
    </source>
</evidence>
<feature type="compositionally biased region" description="Polar residues" evidence="1">
    <location>
        <begin position="420"/>
        <end position="446"/>
    </location>
</feature>
<keyword evidence="3" id="KW-1185">Reference proteome</keyword>
<feature type="region of interest" description="Disordered" evidence="1">
    <location>
        <begin position="481"/>
        <end position="615"/>
    </location>
</feature>
<evidence type="ECO:0000313" key="2">
    <source>
        <dbReference type="EMBL" id="KAF2012701.1"/>
    </source>
</evidence>
<proteinExistence type="predicted"/>
<reference evidence="2" key="1">
    <citation type="journal article" date="2020" name="Stud. Mycol.">
        <title>101 Dothideomycetes genomes: a test case for predicting lifestyles and emergence of pathogens.</title>
        <authorList>
            <person name="Haridas S."/>
            <person name="Albert R."/>
            <person name="Binder M."/>
            <person name="Bloem J."/>
            <person name="Labutti K."/>
            <person name="Salamov A."/>
            <person name="Andreopoulos B."/>
            <person name="Baker S."/>
            <person name="Barry K."/>
            <person name="Bills G."/>
            <person name="Bluhm B."/>
            <person name="Cannon C."/>
            <person name="Castanera R."/>
            <person name="Culley D."/>
            <person name="Daum C."/>
            <person name="Ezra D."/>
            <person name="Gonzalez J."/>
            <person name="Henrissat B."/>
            <person name="Kuo A."/>
            <person name="Liang C."/>
            <person name="Lipzen A."/>
            <person name="Lutzoni F."/>
            <person name="Magnuson J."/>
            <person name="Mondo S."/>
            <person name="Nolan M."/>
            <person name="Ohm R."/>
            <person name="Pangilinan J."/>
            <person name="Park H.-J."/>
            <person name="Ramirez L."/>
            <person name="Alfaro M."/>
            <person name="Sun H."/>
            <person name="Tritt A."/>
            <person name="Yoshinaga Y."/>
            <person name="Zwiers L.-H."/>
            <person name="Turgeon B."/>
            <person name="Goodwin S."/>
            <person name="Spatafora J."/>
            <person name="Crous P."/>
            <person name="Grigoriev I."/>
        </authorList>
    </citation>
    <scope>NUCLEOTIDE SEQUENCE</scope>
    <source>
        <strain evidence="2">CBS 175.79</strain>
    </source>
</reference>
<dbReference type="RefSeq" id="XP_033381040.1">
    <property type="nucleotide sequence ID" value="XM_033534072.1"/>
</dbReference>
<dbReference type="Proteomes" id="UP000799778">
    <property type="component" value="Unassembled WGS sequence"/>
</dbReference>
<dbReference type="AlphaFoldDB" id="A0A6A5XIP0"/>
<name>A0A6A5XIP0_9PLEO</name>
<feature type="compositionally biased region" description="Polar residues" evidence="1">
    <location>
        <begin position="373"/>
        <end position="394"/>
    </location>
</feature>
<sequence>MADKAHFNRAQLRTQTMKEELKNVEPTHLDMFLSGIANREPPIYQIIDGKVQPPLATVIIKEDANRYDFGNVSLCEEAGGGVHHVWVTIENGHAEAHVKEPLPRDPGDLLTAVILDSVFVHLFELWKQKYEAIQLHARQVNEARSVAHHAANMQREIFPYGETIMKLQQAQRKTDGHSSDDANNKKREGPGDVIKHPANKRKKIGIASIPDSVKNAAFDKIPEGTKAELFNAVAKIAFPDIDPVLTAAWNVVSVFQSIGTEFPALHTTIMDLHRVLLEMESKYTKVKIEQSPAPEGNQASPGESSDTQQSNQDDQHNNQVGGYVAPAHPYMQQGKEKETATLGRQAQVGDLRQEYMQGQASSMSEGLPAEGGSQPSGRAQHQFRSTPYTVRSGTSEMRPIASLASELHKSVQQTYFGHTTSQHLPSDESMSSTKPTTQKNRATKITGSGAASRDTPIPRDEDMKELLKSQLKQIHGEIREVQGQPFDSDSSNGNESPFRRPEIPRGRDRDSRGDSRSQWARRSGSRFGGYDGSYASRMSSPAEGQSEHGRNHNRDGSAGVFLPDRRVQTGNRADDEELFVATSNSPSTGQMQSRQDVPSLGNSKLGPKKGTQADK</sequence>
<protein>
    <submittedName>
        <fullName evidence="2">Uncharacterized protein</fullName>
    </submittedName>
</protein>
<feature type="compositionally biased region" description="Basic and acidic residues" evidence="1">
    <location>
        <begin position="497"/>
        <end position="515"/>
    </location>
</feature>
<gene>
    <name evidence="2" type="ORF">BU24DRAFT_494659</name>
</gene>
<dbReference type="GeneID" id="54291469"/>